<keyword evidence="9" id="KW-0486">Methionine biosynthesis</keyword>
<dbReference type="GO" id="GO:0035999">
    <property type="term" value="P:tetrahydrofolate interconversion"/>
    <property type="evidence" value="ECO:0007669"/>
    <property type="project" value="UniProtKB-UniPathway"/>
</dbReference>
<comment type="pathway">
    <text evidence="10">Amino-acid biosynthesis; L-methionine biosynthesis via de novo pathway.</text>
</comment>
<evidence type="ECO:0000256" key="10">
    <source>
        <dbReference type="ARBA" id="ARBA00034478"/>
    </source>
</evidence>
<evidence type="ECO:0000256" key="4">
    <source>
        <dbReference type="ARBA" id="ARBA00022605"/>
    </source>
</evidence>
<dbReference type="OrthoDB" id="9812555at2"/>
<reference evidence="14" key="1">
    <citation type="submission" date="2011-02" db="EMBL/GenBank/DDBJ databases">
        <title>The complete genome of Planctomyces brasiliensis DSM 5305.</title>
        <authorList>
            <person name="Lucas S."/>
            <person name="Copeland A."/>
            <person name="Lapidus A."/>
            <person name="Bruce D."/>
            <person name="Goodwin L."/>
            <person name="Pitluck S."/>
            <person name="Kyrpides N."/>
            <person name="Mavromatis K."/>
            <person name="Pagani I."/>
            <person name="Ivanova N."/>
            <person name="Ovchinnikova G."/>
            <person name="Lu M."/>
            <person name="Detter J.C."/>
            <person name="Han C."/>
            <person name="Land M."/>
            <person name="Hauser L."/>
            <person name="Markowitz V."/>
            <person name="Cheng J.-F."/>
            <person name="Hugenholtz P."/>
            <person name="Woyke T."/>
            <person name="Wu D."/>
            <person name="Tindall B."/>
            <person name="Pomrenke H.G."/>
            <person name="Brambilla E."/>
            <person name="Klenk H.-P."/>
            <person name="Eisen J.A."/>
        </authorList>
    </citation>
    <scope>NUCLEOTIDE SEQUENCE [LARGE SCALE GENOMIC DNA]</scope>
    <source>
        <strain evidence="14">ATCC 49424 / DSM 5305 / JCM 21570 / NBRC 103401 / IFAM 1448</strain>
    </source>
</reference>
<dbReference type="UniPathway" id="UPA00193"/>
<proteinExistence type="inferred from homology"/>
<keyword evidence="14" id="KW-1185">Reference proteome</keyword>
<dbReference type="RefSeq" id="WP_013628617.1">
    <property type="nucleotide sequence ID" value="NC_015174.1"/>
</dbReference>
<dbReference type="SUPFAM" id="SSF51730">
    <property type="entry name" value="FAD-linked oxidoreductase"/>
    <property type="match status" value="1"/>
</dbReference>
<name>F0SLW8_RUBBR</name>
<evidence type="ECO:0000256" key="8">
    <source>
        <dbReference type="ARBA" id="ARBA00023027"/>
    </source>
</evidence>
<dbReference type="InterPro" id="IPR004620">
    <property type="entry name" value="MTHF_reductase_bac"/>
</dbReference>
<comment type="catalytic activity">
    <reaction evidence="11">
        <text>(6S)-5-methyl-5,6,7,8-tetrahydrofolate + NAD(+) = (6R)-5,10-methylene-5,6,7,8-tetrahydrofolate + NADH + H(+)</text>
        <dbReference type="Rhea" id="RHEA:19821"/>
        <dbReference type="ChEBI" id="CHEBI:15378"/>
        <dbReference type="ChEBI" id="CHEBI:15636"/>
        <dbReference type="ChEBI" id="CHEBI:18608"/>
        <dbReference type="ChEBI" id="CHEBI:57540"/>
        <dbReference type="ChEBI" id="CHEBI:57945"/>
        <dbReference type="EC" id="1.5.1.54"/>
    </reaction>
    <physiologicalReaction direction="right-to-left" evidence="11">
        <dbReference type="Rhea" id="RHEA:19823"/>
    </physiologicalReaction>
</comment>
<keyword evidence="4" id="KW-0028">Amino-acid biosynthesis</keyword>
<dbReference type="STRING" id="756272.Plabr_2291"/>
<evidence type="ECO:0000256" key="6">
    <source>
        <dbReference type="ARBA" id="ARBA00022827"/>
    </source>
</evidence>
<dbReference type="AlphaFoldDB" id="F0SLW8"/>
<dbReference type="GO" id="GO:0071949">
    <property type="term" value="F:FAD binding"/>
    <property type="evidence" value="ECO:0007669"/>
    <property type="project" value="TreeGrafter"/>
</dbReference>
<evidence type="ECO:0000256" key="11">
    <source>
        <dbReference type="ARBA" id="ARBA00048628"/>
    </source>
</evidence>
<dbReference type="PANTHER" id="PTHR45754:SF3">
    <property type="entry name" value="METHYLENETETRAHYDROFOLATE REDUCTASE (NADPH)"/>
    <property type="match status" value="1"/>
</dbReference>
<protein>
    <recommendedName>
        <fullName evidence="12">Methylenetetrahydrofolate reductase</fullName>
        <ecNumber evidence="12">1.5.1.54</ecNumber>
    </recommendedName>
</protein>
<keyword evidence="8" id="KW-0520">NAD</keyword>
<dbReference type="NCBIfam" id="TIGR00676">
    <property type="entry name" value="fadh2"/>
    <property type="match status" value="1"/>
</dbReference>
<keyword evidence="6 12" id="KW-0274">FAD</keyword>
<comment type="similarity">
    <text evidence="3 12">Belongs to the methylenetetrahydrofolate reductase family.</text>
</comment>
<dbReference type="EMBL" id="CP002546">
    <property type="protein sequence ID" value="ADY59893.1"/>
    <property type="molecule type" value="Genomic_DNA"/>
</dbReference>
<comment type="cofactor">
    <cofactor evidence="1 12">
        <name>FAD</name>
        <dbReference type="ChEBI" id="CHEBI:57692"/>
    </cofactor>
</comment>
<evidence type="ECO:0000313" key="14">
    <source>
        <dbReference type="Proteomes" id="UP000006860"/>
    </source>
</evidence>
<dbReference type="CDD" id="cd00537">
    <property type="entry name" value="MTHFR"/>
    <property type="match status" value="1"/>
</dbReference>
<dbReference type="KEGG" id="pbs:Plabr_2291"/>
<evidence type="ECO:0000256" key="12">
    <source>
        <dbReference type="RuleBase" id="RU003862"/>
    </source>
</evidence>
<evidence type="ECO:0000313" key="13">
    <source>
        <dbReference type="EMBL" id="ADY59893.1"/>
    </source>
</evidence>
<sequence length="296" mass="32716">MKSLSQIFASPHPVISIEIFPPKTEKGDRLLYETLDCLTQYQPAFVSCTYGAGGTTRTRTIDLCLEIQRRYEIPATAHFTCVGSTRDELIEWLTAATANGVQNIMALRGDAPKGEDCFKAVEGGLSYANELVELIRTLHPNMGIGVAAYPEKHLEAPDMDTDLANLKRKIDAGADASFSQLFFVNENFFRFRELYDAQQITIPLVAGIMPITSFDRIKKITAMCGAIFPEELASKLEAVKDDEEAQLQIGVDHATQQCVELLDQGVAGIHFYALNRSDACKRILENLDLSSRMAAS</sequence>
<dbReference type="PANTHER" id="PTHR45754">
    <property type="entry name" value="METHYLENETETRAHYDROFOLATE REDUCTASE"/>
    <property type="match status" value="1"/>
</dbReference>
<organism evidence="13 14">
    <name type="scientific">Rubinisphaera brasiliensis (strain ATCC 49424 / DSM 5305 / JCM 21570 / IAM 15109 / NBRC 103401 / IFAM 1448)</name>
    <name type="common">Planctomyces brasiliensis</name>
    <dbReference type="NCBI Taxonomy" id="756272"/>
    <lineage>
        <taxon>Bacteria</taxon>
        <taxon>Pseudomonadati</taxon>
        <taxon>Planctomycetota</taxon>
        <taxon>Planctomycetia</taxon>
        <taxon>Planctomycetales</taxon>
        <taxon>Planctomycetaceae</taxon>
        <taxon>Rubinisphaera</taxon>
    </lineage>
</organism>
<keyword evidence="5 12" id="KW-0285">Flavoprotein</keyword>
<dbReference type="EC" id="1.5.1.54" evidence="12"/>
<dbReference type="InterPro" id="IPR029041">
    <property type="entry name" value="FAD-linked_oxidoreductase-like"/>
</dbReference>
<gene>
    <name evidence="13" type="ordered locus">Plabr_2291</name>
</gene>
<evidence type="ECO:0000256" key="1">
    <source>
        <dbReference type="ARBA" id="ARBA00001974"/>
    </source>
</evidence>
<evidence type="ECO:0000256" key="2">
    <source>
        <dbReference type="ARBA" id="ARBA00004777"/>
    </source>
</evidence>
<dbReference type="Gene3D" id="3.20.20.220">
    <property type="match status" value="1"/>
</dbReference>
<dbReference type="HOGENOM" id="CLU_025841_0_2_0"/>
<dbReference type="GO" id="GO:0106312">
    <property type="term" value="F:methylenetetrahydrofolate reductase (NADH) activity"/>
    <property type="evidence" value="ECO:0007669"/>
    <property type="project" value="UniProtKB-EC"/>
</dbReference>
<dbReference type="InterPro" id="IPR003171">
    <property type="entry name" value="Mehydrof_redctse-like"/>
</dbReference>
<dbReference type="Pfam" id="PF02219">
    <property type="entry name" value="MTHFR"/>
    <property type="match status" value="1"/>
</dbReference>
<dbReference type="eggNOG" id="COG0685">
    <property type="taxonomic scope" value="Bacteria"/>
</dbReference>
<dbReference type="GO" id="GO:0009086">
    <property type="term" value="P:methionine biosynthetic process"/>
    <property type="evidence" value="ECO:0007669"/>
    <property type="project" value="UniProtKB-KW"/>
</dbReference>
<dbReference type="Proteomes" id="UP000006860">
    <property type="component" value="Chromosome"/>
</dbReference>
<comment type="pathway">
    <text evidence="2 12">One-carbon metabolism; tetrahydrofolate interconversion.</text>
</comment>
<evidence type="ECO:0000256" key="7">
    <source>
        <dbReference type="ARBA" id="ARBA00023002"/>
    </source>
</evidence>
<evidence type="ECO:0000256" key="3">
    <source>
        <dbReference type="ARBA" id="ARBA00006743"/>
    </source>
</evidence>
<keyword evidence="7 12" id="KW-0560">Oxidoreductase</keyword>
<evidence type="ECO:0000256" key="9">
    <source>
        <dbReference type="ARBA" id="ARBA00023167"/>
    </source>
</evidence>
<dbReference type="GO" id="GO:0005829">
    <property type="term" value="C:cytosol"/>
    <property type="evidence" value="ECO:0007669"/>
    <property type="project" value="InterPro"/>
</dbReference>
<accession>F0SLW8</accession>
<evidence type="ECO:0000256" key="5">
    <source>
        <dbReference type="ARBA" id="ARBA00022630"/>
    </source>
</evidence>